<sequence>MKKKLNCVLLVDDDEATNFLNSIFIEESEIAERTESVLNGREALDYLTCEGEYKNRGNNHPKPDLILLDINMPVMDGWDFIQAYKNLDDDMKGNIIIAMLTTSLNPDDKLKAEKIREISAFEHKPLSVEMLYELMEKYFSHHF</sequence>
<feature type="domain" description="Response regulatory" evidence="2">
    <location>
        <begin position="7"/>
        <end position="139"/>
    </location>
</feature>
<dbReference type="SMART" id="SM00448">
    <property type="entry name" value="REC"/>
    <property type="match status" value="1"/>
</dbReference>
<reference evidence="3" key="1">
    <citation type="submission" date="2021-01" db="EMBL/GenBank/DDBJ databases">
        <title>Marivirga aurantiaca sp. nov., isolated from intertidal surface sediments.</title>
        <authorList>
            <person name="Zhang M."/>
        </authorList>
    </citation>
    <scope>NUCLEOTIDE SEQUENCE</scope>
    <source>
        <strain evidence="3">S37H4</strain>
    </source>
</reference>
<dbReference type="Pfam" id="PF00072">
    <property type="entry name" value="Response_reg"/>
    <property type="match status" value="1"/>
</dbReference>
<dbReference type="GO" id="GO:0000160">
    <property type="term" value="P:phosphorelay signal transduction system"/>
    <property type="evidence" value="ECO:0007669"/>
    <property type="project" value="InterPro"/>
</dbReference>
<dbReference type="InterPro" id="IPR052893">
    <property type="entry name" value="TCS_response_regulator"/>
</dbReference>
<dbReference type="Proteomes" id="UP000611723">
    <property type="component" value="Unassembled WGS sequence"/>
</dbReference>
<dbReference type="RefSeq" id="WP_201429498.1">
    <property type="nucleotide sequence ID" value="NZ_JAEQBW010000001.1"/>
</dbReference>
<dbReference type="PANTHER" id="PTHR44520:SF2">
    <property type="entry name" value="RESPONSE REGULATOR RCP1"/>
    <property type="match status" value="1"/>
</dbReference>
<feature type="modified residue" description="4-aspartylphosphate" evidence="1">
    <location>
        <position position="69"/>
    </location>
</feature>
<proteinExistence type="predicted"/>
<dbReference type="EMBL" id="JAEQBW010000001">
    <property type="protein sequence ID" value="MBK6263812.1"/>
    <property type="molecule type" value="Genomic_DNA"/>
</dbReference>
<keyword evidence="1" id="KW-0597">Phosphoprotein</keyword>
<dbReference type="InterPro" id="IPR001789">
    <property type="entry name" value="Sig_transdc_resp-reg_receiver"/>
</dbReference>
<evidence type="ECO:0000313" key="3">
    <source>
        <dbReference type="EMBL" id="MBK6263812.1"/>
    </source>
</evidence>
<accession>A0A934WVQ4</accession>
<dbReference type="PROSITE" id="PS50110">
    <property type="entry name" value="RESPONSE_REGULATORY"/>
    <property type="match status" value="1"/>
</dbReference>
<dbReference type="AlphaFoldDB" id="A0A934WVQ4"/>
<evidence type="ECO:0000313" key="4">
    <source>
        <dbReference type="Proteomes" id="UP000611723"/>
    </source>
</evidence>
<dbReference type="InterPro" id="IPR011006">
    <property type="entry name" value="CheY-like_superfamily"/>
</dbReference>
<dbReference type="Gene3D" id="3.40.50.2300">
    <property type="match status" value="1"/>
</dbReference>
<keyword evidence="4" id="KW-1185">Reference proteome</keyword>
<organism evidence="3 4">
    <name type="scientific">Marivirga aurantiaca</name>
    <dbReference type="NCBI Taxonomy" id="2802615"/>
    <lineage>
        <taxon>Bacteria</taxon>
        <taxon>Pseudomonadati</taxon>
        <taxon>Bacteroidota</taxon>
        <taxon>Cytophagia</taxon>
        <taxon>Cytophagales</taxon>
        <taxon>Marivirgaceae</taxon>
        <taxon>Marivirga</taxon>
    </lineage>
</organism>
<dbReference type="SUPFAM" id="SSF52172">
    <property type="entry name" value="CheY-like"/>
    <property type="match status" value="1"/>
</dbReference>
<protein>
    <submittedName>
        <fullName evidence="3">Response regulator</fullName>
    </submittedName>
</protein>
<evidence type="ECO:0000256" key="1">
    <source>
        <dbReference type="PROSITE-ProRule" id="PRU00169"/>
    </source>
</evidence>
<evidence type="ECO:0000259" key="2">
    <source>
        <dbReference type="PROSITE" id="PS50110"/>
    </source>
</evidence>
<gene>
    <name evidence="3" type="ORF">JKA74_02090</name>
</gene>
<name>A0A934WVQ4_9BACT</name>
<dbReference type="PANTHER" id="PTHR44520">
    <property type="entry name" value="RESPONSE REGULATOR RCP1-RELATED"/>
    <property type="match status" value="1"/>
</dbReference>
<comment type="caution">
    <text evidence="3">The sequence shown here is derived from an EMBL/GenBank/DDBJ whole genome shotgun (WGS) entry which is preliminary data.</text>
</comment>